<dbReference type="SUPFAM" id="SSF52540">
    <property type="entry name" value="P-loop containing nucleoside triphosphate hydrolases"/>
    <property type="match status" value="1"/>
</dbReference>
<evidence type="ECO:0000259" key="12">
    <source>
        <dbReference type="Pfam" id="PF02223"/>
    </source>
</evidence>
<comment type="function">
    <text evidence="10 11">Phosphorylation of dTMP to form dTDP in both de novo and salvage pathways of dTTP synthesis.</text>
</comment>
<name>A0A369NV11_9ACTN</name>
<reference evidence="13 14" key="1">
    <citation type="journal article" date="2018" name="Elife">
        <title>Discovery and characterization of a prevalent human gut bacterial enzyme sufficient for the inactivation of a family of plant toxins.</title>
        <authorList>
            <person name="Koppel N."/>
            <person name="Bisanz J.E."/>
            <person name="Pandelia M.E."/>
            <person name="Turnbaugh P.J."/>
            <person name="Balskus E.P."/>
        </authorList>
    </citation>
    <scope>NUCLEOTIDE SEQUENCE [LARGE SCALE GENOMIC DNA]</scope>
    <source>
        <strain evidence="13 14">OB21 GAM 11</strain>
    </source>
</reference>
<evidence type="ECO:0000256" key="1">
    <source>
        <dbReference type="ARBA" id="ARBA00009776"/>
    </source>
</evidence>
<dbReference type="AlphaFoldDB" id="A0A369NV11"/>
<dbReference type="PANTHER" id="PTHR10344:SF4">
    <property type="entry name" value="UMP-CMP KINASE 2, MITOCHONDRIAL"/>
    <property type="match status" value="1"/>
</dbReference>
<dbReference type="Pfam" id="PF02223">
    <property type="entry name" value="Thymidylate_kin"/>
    <property type="match status" value="1"/>
</dbReference>
<dbReference type="NCBIfam" id="TIGR00041">
    <property type="entry name" value="DTMP_kinase"/>
    <property type="match status" value="1"/>
</dbReference>
<evidence type="ECO:0000256" key="8">
    <source>
        <dbReference type="ARBA" id="ARBA00022840"/>
    </source>
</evidence>
<dbReference type="RefSeq" id="WP_114549748.1">
    <property type="nucleotide sequence ID" value="NZ_PPUT01000046.1"/>
</dbReference>
<comment type="caution">
    <text evidence="13">The sequence shown here is derived from an EMBL/GenBank/DDBJ whole genome shotgun (WGS) entry which is preliminary data.</text>
</comment>
<dbReference type="HAMAP" id="MF_00165">
    <property type="entry name" value="Thymidylate_kinase"/>
    <property type="match status" value="1"/>
</dbReference>
<proteinExistence type="inferred from homology"/>
<keyword evidence="4 11" id="KW-0808">Transferase</keyword>
<evidence type="ECO:0000256" key="4">
    <source>
        <dbReference type="ARBA" id="ARBA00022679"/>
    </source>
</evidence>
<dbReference type="GO" id="GO:0006227">
    <property type="term" value="P:dUDP biosynthetic process"/>
    <property type="evidence" value="ECO:0007669"/>
    <property type="project" value="TreeGrafter"/>
</dbReference>
<dbReference type="EMBL" id="PPUT01000046">
    <property type="protein sequence ID" value="RDC41279.1"/>
    <property type="molecule type" value="Genomic_DNA"/>
</dbReference>
<dbReference type="CDD" id="cd01672">
    <property type="entry name" value="TMPK"/>
    <property type="match status" value="1"/>
</dbReference>
<dbReference type="Proteomes" id="UP000253805">
    <property type="component" value="Unassembled WGS sequence"/>
</dbReference>
<dbReference type="InterPro" id="IPR018094">
    <property type="entry name" value="Thymidylate_kinase"/>
</dbReference>
<sequence length="248" mass="26065">MAAPANTGVFVTFEGGDGAGKSTQIRFLARLLEDAGREVVRLREPGGTAVGEALRAVVLDPAHEAMSDRAELLIYEAARAQIVDEVIRPALGRGAVVLCDRFYDSTVAYQGCGRGLDGAFIDAANRFACDGVVPDATVLLVAPASAVRSRMGRREGADRLELAGDAFHSRVAVGFEQIAEADPARVRTVLSRVHRADTFRAVLEVVSPVLPEAAAALAGGANLDALVSREMAAKRAEKEAKAKEGARG</sequence>
<dbReference type="InterPro" id="IPR039430">
    <property type="entry name" value="Thymidylate_kin-like_dom"/>
</dbReference>
<dbReference type="InterPro" id="IPR018095">
    <property type="entry name" value="Thymidylate_kin_CS"/>
</dbReference>
<keyword evidence="5 11" id="KW-0545">Nucleotide biosynthesis</keyword>
<evidence type="ECO:0000256" key="2">
    <source>
        <dbReference type="ARBA" id="ARBA00012980"/>
    </source>
</evidence>
<accession>A0A369NV11</accession>
<evidence type="ECO:0000256" key="9">
    <source>
        <dbReference type="ARBA" id="ARBA00048743"/>
    </source>
</evidence>
<evidence type="ECO:0000256" key="7">
    <source>
        <dbReference type="ARBA" id="ARBA00022777"/>
    </source>
</evidence>
<keyword evidence="6 11" id="KW-0547">Nucleotide-binding</keyword>
<dbReference type="GO" id="GO:0004798">
    <property type="term" value="F:dTMP kinase activity"/>
    <property type="evidence" value="ECO:0007669"/>
    <property type="project" value="UniProtKB-UniRule"/>
</dbReference>
<dbReference type="PANTHER" id="PTHR10344">
    <property type="entry name" value="THYMIDYLATE KINASE"/>
    <property type="match status" value="1"/>
</dbReference>
<keyword evidence="8 11" id="KW-0067">ATP-binding</keyword>
<dbReference type="Gene3D" id="3.40.50.300">
    <property type="entry name" value="P-loop containing nucleotide triphosphate hydrolases"/>
    <property type="match status" value="1"/>
</dbReference>
<evidence type="ECO:0000256" key="5">
    <source>
        <dbReference type="ARBA" id="ARBA00022727"/>
    </source>
</evidence>
<evidence type="ECO:0000256" key="3">
    <source>
        <dbReference type="ARBA" id="ARBA00017144"/>
    </source>
</evidence>
<feature type="domain" description="Thymidylate kinase-like" evidence="12">
    <location>
        <begin position="13"/>
        <end position="188"/>
    </location>
</feature>
<evidence type="ECO:0000313" key="13">
    <source>
        <dbReference type="EMBL" id="RDC41279.1"/>
    </source>
</evidence>
<evidence type="ECO:0000256" key="11">
    <source>
        <dbReference type="HAMAP-Rule" id="MF_00165"/>
    </source>
</evidence>
<dbReference type="EC" id="2.7.4.9" evidence="2 11"/>
<dbReference type="GO" id="GO:0006233">
    <property type="term" value="P:dTDP biosynthetic process"/>
    <property type="evidence" value="ECO:0007669"/>
    <property type="project" value="InterPro"/>
</dbReference>
<dbReference type="FunFam" id="3.40.50.300:FF:000225">
    <property type="entry name" value="Thymidylate kinase"/>
    <property type="match status" value="1"/>
</dbReference>
<protein>
    <recommendedName>
        <fullName evidence="3 11">Thymidylate kinase</fullName>
        <ecNumber evidence="2 11">2.7.4.9</ecNumber>
    </recommendedName>
    <alternativeName>
        <fullName evidence="11">dTMP kinase</fullName>
    </alternativeName>
</protein>
<dbReference type="GO" id="GO:0005829">
    <property type="term" value="C:cytosol"/>
    <property type="evidence" value="ECO:0007669"/>
    <property type="project" value="TreeGrafter"/>
</dbReference>
<evidence type="ECO:0000256" key="10">
    <source>
        <dbReference type="ARBA" id="ARBA00057735"/>
    </source>
</evidence>
<keyword evidence="7 11" id="KW-0418">Kinase</keyword>
<dbReference type="GO" id="GO:0006235">
    <property type="term" value="P:dTTP biosynthetic process"/>
    <property type="evidence" value="ECO:0007669"/>
    <property type="project" value="UniProtKB-UniRule"/>
</dbReference>
<gene>
    <name evidence="11 13" type="primary">tmk</name>
    <name evidence="13" type="ORF">C1850_11265</name>
</gene>
<dbReference type="GO" id="GO:0005524">
    <property type="term" value="F:ATP binding"/>
    <property type="evidence" value="ECO:0007669"/>
    <property type="project" value="UniProtKB-UniRule"/>
</dbReference>
<organism evidence="13 14">
    <name type="scientific">Adlercreutzia equolifaciens subsp. celatus</name>
    <dbReference type="NCBI Taxonomy" id="394340"/>
    <lineage>
        <taxon>Bacteria</taxon>
        <taxon>Bacillati</taxon>
        <taxon>Actinomycetota</taxon>
        <taxon>Coriobacteriia</taxon>
        <taxon>Eggerthellales</taxon>
        <taxon>Eggerthellaceae</taxon>
        <taxon>Adlercreutzia</taxon>
    </lineage>
</organism>
<evidence type="ECO:0000313" key="14">
    <source>
        <dbReference type="Proteomes" id="UP000253805"/>
    </source>
</evidence>
<evidence type="ECO:0000256" key="6">
    <source>
        <dbReference type="ARBA" id="ARBA00022741"/>
    </source>
</evidence>
<feature type="binding site" evidence="11">
    <location>
        <begin position="15"/>
        <end position="22"/>
    </location>
    <ligand>
        <name>ATP</name>
        <dbReference type="ChEBI" id="CHEBI:30616"/>
    </ligand>
</feature>
<comment type="catalytic activity">
    <reaction evidence="9 11">
        <text>dTMP + ATP = dTDP + ADP</text>
        <dbReference type="Rhea" id="RHEA:13517"/>
        <dbReference type="ChEBI" id="CHEBI:30616"/>
        <dbReference type="ChEBI" id="CHEBI:58369"/>
        <dbReference type="ChEBI" id="CHEBI:63528"/>
        <dbReference type="ChEBI" id="CHEBI:456216"/>
        <dbReference type="EC" id="2.7.4.9"/>
    </reaction>
</comment>
<dbReference type="InterPro" id="IPR027417">
    <property type="entry name" value="P-loop_NTPase"/>
</dbReference>
<comment type="similarity">
    <text evidence="1 11">Belongs to the thymidylate kinase family.</text>
</comment>
<dbReference type="PROSITE" id="PS01331">
    <property type="entry name" value="THYMIDYLATE_KINASE"/>
    <property type="match status" value="1"/>
</dbReference>